<dbReference type="EMBL" id="BSYR01000021">
    <property type="protein sequence ID" value="GMI86122.1"/>
    <property type="molecule type" value="Genomic_DNA"/>
</dbReference>
<sequence>MHFPWKKTKVTRRIARLVAGLHQSPKRGGSLVVETGFPTSLVDLFVKYSYRLRKSSKRKCSPSPSPRILSPPTPPLSQSPGMDVGEVVFNSIENNDDERIPFQVAFKVSLAVALAVSTSLAIWIMAAALLLVLIEFAGARFWGFLKPESKTLFFCSGIPKGFLKQGTELIESGDEPKLETITSKSERSRSSLLKKLVPKKFRHGKRKKQGNKEDESGTEQGDVVSTFDQVLQVESETGNSGYVIIVVVLAGLIGGRGFSLLLTIVCCSTLVYTGTHTKKMIGKGT</sequence>
<evidence type="ECO:0008006" key="5">
    <source>
        <dbReference type="Google" id="ProtNLM"/>
    </source>
</evidence>
<comment type="caution">
    <text evidence="3">The sequence shown here is derived from an EMBL/GenBank/DDBJ whole genome shotgun (WGS) entry which is preliminary data.</text>
</comment>
<dbReference type="Proteomes" id="UP001165190">
    <property type="component" value="Unassembled WGS sequence"/>
</dbReference>
<keyword evidence="2" id="KW-0472">Membrane</keyword>
<evidence type="ECO:0000313" key="3">
    <source>
        <dbReference type="EMBL" id="GMI86122.1"/>
    </source>
</evidence>
<keyword evidence="2" id="KW-0812">Transmembrane</keyword>
<evidence type="ECO:0000313" key="4">
    <source>
        <dbReference type="Proteomes" id="UP001165190"/>
    </source>
</evidence>
<evidence type="ECO:0000256" key="2">
    <source>
        <dbReference type="SAM" id="Phobius"/>
    </source>
</evidence>
<name>A0A9W7HZ93_HIBTR</name>
<keyword evidence="2" id="KW-1133">Transmembrane helix</keyword>
<dbReference type="PANTHER" id="PTHR36381">
    <property type="entry name" value="ETHYLENE-REGULATED TRANSCRIPT 2 (ERT2)"/>
    <property type="match status" value="1"/>
</dbReference>
<feature type="region of interest" description="Disordered" evidence="1">
    <location>
        <begin position="56"/>
        <end position="80"/>
    </location>
</feature>
<feature type="transmembrane region" description="Helical" evidence="2">
    <location>
        <begin position="108"/>
        <end position="134"/>
    </location>
</feature>
<dbReference type="PANTHER" id="PTHR36381:SF1">
    <property type="entry name" value="ETHYLENE-REGULATED TRANSCRIPT 2 (ERT2)"/>
    <property type="match status" value="1"/>
</dbReference>
<proteinExistence type="predicted"/>
<dbReference type="OrthoDB" id="690172at2759"/>
<evidence type="ECO:0000256" key="1">
    <source>
        <dbReference type="SAM" id="MobiDB-lite"/>
    </source>
</evidence>
<accession>A0A9W7HZ93</accession>
<feature type="transmembrane region" description="Helical" evidence="2">
    <location>
        <begin position="242"/>
        <end position="273"/>
    </location>
</feature>
<reference evidence="3" key="1">
    <citation type="submission" date="2023-05" db="EMBL/GenBank/DDBJ databases">
        <title>Genome and transcriptome analyses reveal genes involved in the formation of fine ridges on petal epidermal cells in Hibiscus trionum.</title>
        <authorList>
            <person name="Koshimizu S."/>
            <person name="Masuda S."/>
            <person name="Ishii T."/>
            <person name="Shirasu K."/>
            <person name="Hoshino A."/>
            <person name="Arita M."/>
        </authorList>
    </citation>
    <scope>NUCLEOTIDE SEQUENCE</scope>
    <source>
        <strain evidence="3">Hamamatsu line</strain>
    </source>
</reference>
<feature type="compositionally biased region" description="Pro residues" evidence="1">
    <location>
        <begin position="63"/>
        <end position="77"/>
    </location>
</feature>
<protein>
    <recommendedName>
        <fullName evidence="5">Ethylene-responsive nuclear protein</fullName>
    </recommendedName>
</protein>
<gene>
    <name evidence="3" type="ORF">HRI_002281500</name>
</gene>
<organism evidence="3 4">
    <name type="scientific">Hibiscus trionum</name>
    <name type="common">Flower of an hour</name>
    <dbReference type="NCBI Taxonomy" id="183268"/>
    <lineage>
        <taxon>Eukaryota</taxon>
        <taxon>Viridiplantae</taxon>
        <taxon>Streptophyta</taxon>
        <taxon>Embryophyta</taxon>
        <taxon>Tracheophyta</taxon>
        <taxon>Spermatophyta</taxon>
        <taxon>Magnoliopsida</taxon>
        <taxon>eudicotyledons</taxon>
        <taxon>Gunneridae</taxon>
        <taxon>Pentapetalae</taxon>
        <taxon>rosids</taxon>
        <taxon>malvids</taxon>
        <taxon>Malvales</taxon>
        <taxon>Malvaceae</taxon>
        <taxon>Malvoideae</taxon>
        <taxon>Hibiscus</taxon>
    </lineage>
</organism>
<keyword evidence="4" id="KW-1185">Reference proteome</keyword>
<dbReference type="AlphaFoldDB" id="A0A9W7HZ93"/>